<gene>
    <name evidence="2" type="ORF">FGADI_10355</name>
</gene>
<sequence>MSAIKSIIISSLLLGAAQAKDHSSHNCCINWPKSPSGGFSGWGINWSLTHDACNNYGNGATWSGTTCNENYNGAIGGGDFMAKCKDAGAAAGYSRDQIGAGYRGTC</sequence>
<dbReference type="AlphaFoldDB" id="A0A8H4WRR8"/>
<organism evidence="2 3">
    <name type="scientific">Fusarium gaditjirri</name>
    <dbReference type="NCBI Taxonomy" id="282569"/>
    <lineage>
        <taxon>Eukaryota</taxon>
        <taxon>Fungi</taxon>
        <taxon>Dikarya</taxon>
        <taxon>Ascomycota</taxon>
        <taxon>Pezizomycotina</taxon>
        <taxon>Sordariomycetes</taxon>
        <taxon>Hypocreomycetidae</taxon>
        <taxon>Hypocreales</taxon>
        <taxon>Nectriaceae</taxon>
        <taxon>Fusarium</taxon>
        <taxon>Fusarium nisikadoi species complex</taxon>
    </lineage>
</organism>
<name>A0A8H4WRR8_9HYPO</name>
<accession>A0A8H4WRR8</accession>
<dbReference type="EMBL" id="JABFAI010000286">
    <property type="protein sequence ID" value="KAF4947510.1"/>
    <property type="molecule type" value="Genomic_DNA"/>
</dbReference>
<feature type="chain" id="PRO_5034411574" evidence="1">
    <location>
        <begin position="20"/>
        <end position="106"/>
    </location>
</feature>
<evidence type="ECO:0000313" key="2">
    <source>
        <dbReference type="EMBL" id="KAF4947510.1"/>
    </source>
</evidence>
<dbReference type="Proteomes" id="UP000604273">
    <property type="component" value="Unassembled WGS sequence"/>
</dbReference>
<reference evidence="2" key="1">
    <citation type="journal article" date="2020" name="BMC Genomics">
        <title>Correction to: Identification and distribution of gene clusters required for synthesis of sphingolipid metabolism inhibitors in diverse species of the filamentous fungus Fusarium.</title>
        <authorList>
            <person name="Kim H.S."/>
            <person name="Lohmar J.M."/>
            <person name="Busman M."/>
            <person name="Brown D.W."/>
            <person name="Naumann T.A."/>
            <person name="Divon H.H."/>
            <person name="Lysoe E."/>
            <person name="Uhlig S."/>
            <person name="Proctor R.H."/>
        </authorList>
    </citation>
    <scope>NUCLEOTIDE SEQUENCE</scope>
    <source>
        <strain evidence="2">NRRL 45417</strain>
    </source>
</reference>
<protein>
    <submittedName>
        <fullName evidence="2">Uncharacterized protein</fullName>
    </submittedName>
</protein>
<reference evidence="2" key="2">
    <citation type="submission" date="2020-05" db="EMBL/GenBank/DDBJ databases">
        <authorList>
            <person name="Kim H.-S."/>
            <person name="Proctor R.H."/>
            <person name="Brown D.W."/>
        </authorList>
    </citation>
    <scope>NUCLEOTIDE SEQUENCE</scope>
    <source>
        <strain evidence="2">NRRL 45417</strain>
    </source>
</reference>
<keyword evidence="1" id="KW-0732">Signal</keyword>
<dbReference type="OrthoDB" id="5004672at2759"/>
<comment type="caution">
    <text evidence="2">The sequence shown here is derived from an EMBL/GenBank/DDBJ whole genome shotgun (WGS) entry which is preliminary data.</text>
</comment>
<evidence type="ECO:0000256" key="1">
    <source>
        <dbReference type="SAM" id="SignalP"/>
    </source>
</evidence>
<keyword evidence="3" id="KW-1185">Reference proteome</keyword>
<evidence type="ECO:0000313" key="3">
    <source>
        <dbReference type="Proteomes" id="UP000604273"/>
    </source>
</evidence>
<proteinExistence type="predicted"/>
<feature type="signal peptide" evidence="1">
    <location>
        <begin position="1"/>
        <end position="19"/>
    </location>
</feature>